<reference evidence="6 7" key="1">
    <citation type="submission" date="2022-02" db="EMBL/GenBank/DDBJ databases">
        <title>The car tank lid bacteriome: a reservoir of bacteria with potential in bioremediation of fuel.</title>
        <authorList>
            <person name="Vidal-Verdu A."/>
            <person name="Gomez-Martinez D."/>
            <person name="Latorre-Perez A."/>
            <person name="Pereto J."/>
            <person name="Porcar M."/>
        </authorList>
    </citation>
    <scope>NUCLEOTIDE SEQUENCE [LARGE SCALE GENOMIC DNA]</scope>
    <source>
        <strain evidence="6 7">4D.3</strain>
    </source>
</reference>
<dbReference type="PANTHER" id="PTHR30346:SF29">
    <property type="entry name" value="LYSR SUBSTRATE-BINDING"/>
    <property type="match status" value="1"/>
</dbReference>
<accession>A0ABT0J7E1</accession>
<dbReference type="PROSITE" id="PS50931">
    <property type="entry name" value="HTH_LYSR"/>
    <property type="match status" value="1"/>
</dbReference>
<dbReference type="Pfam" id="PF03466">
    <property type="entry name" value="LysR_substrate"/>
    <property type="match status" value="1"/>
</dbReference>
<dbReference type="SUPFAM" id="SSF53850">
    <property type="entry name" value="Periplasmic binding protein-like II"/>
    <property type="match status" value="1"/>
</dbReference>
<dbReference type="Gene3D" id="1.10.10.10">
    <property type="entry name" value="Winged helix-like DNA-binding domain superfamily/Winged helix DNA-binding domain"/>
    <property type="match status" value="1"/>
</dbReference>
<name>A0ABT0J7E1_9MICO</name>
<sequence length="288" mass="30152">MTPRLTVDDLQLAEAVARHGSVGAAARELLVAQPSASRRLGTLERRLGTPLFDRDTTGARPTPAGRELARLAARLLADLDALPDQVLAAVDAPSLSVGTIQALSPMVLTAVELELPGVTVLPEVDHGPVLVRQVHEGTLDAAVVTVAEQIVVPRGLQRTPLGESPRVVVLPEDVAPLGTGGRPFAGRTVVYSLIDLAGETTHRRLSALGAVPRRGPTTEATLRIARELGCPALMPELTARWYAAPGDRIVPSPVPGTVRITLVTRTPQPAALAEALPRITARVLGTGG</sequence>
<keyword evidence="4" id="KW-0804">Transcription</keyword>
<evidence type="ECO:0000256" key="4">
    <source>
        <dbReference type="ARBA" id="ARBA00023163"/>
    </source>
</evidence>
<proteinExistence type="inferred from homology"/>
<keyword evidence="3" id="KW-0238">DNA-binding</keyword>
<evidence type="ECO:0000256" key="1">
    <source>
        <dbReference type="ARBA" id="ARBA00009437"/>
    </source>
</evidence>
<evidence type="ECO:0000313" key="6">
    <source>
        <dbReference type="EMBL" id="MCK9795402.1"/>
    </source>
</evidence>
<comment type="similarity">
    <text evidence="1">Belongs to the LysR transcriptional regulatory family.</text>
</comment>
<dbReference type="PANTHER" id="PTHR30346">
    <property type="entry name" value="TRANSCRIPTIONAL DUAL REGULATOR HCAR-RELATED"/>
    <property type="match status" value="1"/>
</dbReference>
<keyword evidence="7" id="KW-1185">Reference proteome</keyword>
<evidence type="ECO:0000256" key="2">
    <source>
        <dbReference type="ARBA" id="ARBA00023015"/>
    </source>
</evidence>
<comment type="caution">
    <text evidence="6">The sequence shown here is derived from an EMBL/GenBank/DDBJ whole genome shotgun (WGS) entry which is preliminary data.</text>
</comment>
<dbReference type="InterPro" id="IPR000847">
    <property type="entry name" value="LysR_HTH_N"/>
</dbReference>
<evidence type="ECO:0000259" key="5">
    <source>
        <dbReference type="PROSITE" id="PS50931"/>
    </source>
</evidence>
<dbReference type="SUPFAM" id="SSF46785">
    <property type="entry name" value="Winged helix' DNA-binding domain"/>
    <property type="match status" value="1"/>
</dbReference>
<keyword evidence="2" id="KW-0805">Transcription regulation</keyword>
<dbReference type="Pfam" id="PF00126">
    <property type="entry name" value="HTH_1"/>
    <property type="match status" value="1"/>
</dbReference>
<dbReference type="PRINTS" id="PR00039">
    <property type="entry name" value="HTHLYSR"/>
</dbReference>
<dbReference type="CDD" id="cd05466">
    <property type="entry name" value="PBP2_LTTR_substrate"/>
    <property type="match status" value="1"/>
</dbReference>
<protein>
    <submittedName>
        <fullName evidence="6">LysR family transcriptional regulator</fullName>
    </submittedName>
</protein>
<dbReference type="InterPro" id="IPR036388">
    <property type="entry name" value="WH-like_DNA-bd_sf"/>
</dbReference>
<dbReference type="Gene3D" id="3.40.190.10">
    <property type="entry name" value="Periplasmic binding protein-like II"/>
    <property type="match status" value="2"/>
</dbReference>
<organism evidence="6 7">
    <name type="scientific">Isoptericola peretonis</name>
    <dbReference type="NCBI Taxonomy" id="2918523"/>
    <lineage>
        <taxon>Bacteria</taxon>
        <taxon>Bacillati</taxon>
        <taxon>Actinomycetota</taxon>
        <taxon>Actinomycetes</taxon>
        <taxon>Micrococcales</taxon>
        <taxon>Promicromonosporaceae</taxon>
        <taxon>Isoptericola</taxon>
    </lineage>
</organism>
<dbReference type="EMBL" id="JALQCY010000005">
    <property type="protein sequence ID" value="MCK9795402.1"/>
    <property type="molecule type" value="Genomic_DNA"/>
</dbReference>
<dbReference type="RefSeq" id="WP_416345252.1">
    <property type="nucleotide sequence ID" value="NZ_JALQCY010000005.1"/>
</dbReference>
<feature type="domain" description="HTH lysR-type" evidence="5">
    <location>
        <begin position="5"/>
        <end position="62"/>
    </location>
</feature>
<dbReference type="InterPro" id="IPR005119">
    <property type="entry name" value="LysR_subst-bd"/>
</dbReference>
<dbReference type="Proteomes" id="UP001651050">
    <property type="component" value="Unassembled WGS sequence"/>
</dbReference>
<evidence type="ECO:0000256" key="3">
    <source>
        <dbReference type="ARBA" id="ARBA00023125"/>
    </source>
</evidence>
<evidence type="ECO:0000313" key="7">
    <source>
        <dbReference type="Proteomes" id="UP001651050"/>
    </source>
</evidence>
<dbReference type="InterPro" id="IPR036390">
    <property type="entry name" value="WH_DNA-bd_sf"/>
</dbReference>
<gene>
    <name evidence="6" type="ORF">M1843_16785</name>
</gene>